<feature type="transmembrane region" description="Helical" evidence="4">
    <location>
        <begin position="241"/>
        <end position="264"/>
    </location>
</feature>
<keyword evidence="3" id="KW-0804">Transcription</keyword>
<organism evidence="6 7">
    <name type="scientific">Raoultibacter massiliensis</name>
    <dbReference type="NCBI Taxonomy" id="1852371"/>
    <lineage>
        <taxon>Bacteria</taxon>
        <taxon>Bacillati</taxon>
        <taxon>Actinomycetota</taxon>
        <taxon>Coriobacteriia</taxon>
        <taxon>Eggerthellales</taxon>
        <taxon>Eggerthellaceae</taxon>
        <taxon>Raoultibacter</taxon>
    </lineage>
</organism>
<evidence type="ECO:0000259" key="5">
    <source>
        <dbReference type="PROSITE" id="PS50043"/>
    </source>
</evidence>
<keyword evidence="7" id="KW-1185">Reference proteome</keyword>
<dbReference type="Proteomes" id="UP001487305">
    <property type="component" value="Unassembled WGS sequence"/>
</dbReference>
<dbReference type="SUPFAM" id="SSF46894">
    <property type="entry name" value="C-terminal effector domain of the bipartite response regulators"/>
    <property type="match status" value="1"/>
</dbReference>
<evidence type="ECO:0000256" key="1">
    <source>
        <dbReference type="ARBA" id="ARBA00023015"/>
    </source>
</evidence>
<feature type="transmembrane region" description="Helical" evidence="4">
    <location>
        <begin position="332"/>
        <end position="353"/>
    </location>
</feature>
<dbReference type="InterPro" id="IPR016032">
    <property type="entry name" value="Sig_transdc_resp-reg_C-effctor"/>
</dbReference>
<evidence type="ECO:0000313" key="6">
    <source>
        <dbReference type="EMBL" id="MEQ3363812.1"/>
    </source>
</evidence>
<dbReference type="RefSeq" id="WP_102375204.1">
    <property type="nucleotide sequence ID" value="NZ_JBBNOP010000012.1"/>
</dbReference>
<dbReference type="PRINTS" id="PR00038">
    <property type="entry name" value="HTHLUXR"/>
</dbReference>
<feature type="transmembrane region" description="Helical" evidence="4">
    <location>
        <begin position="20"/>
        <end position="37"/>
    </location>
</feature>
<evidence type="ECO:0000256" key="3">
    <source>
        <dbReference type="ARBA" id="ARBA00023163"/>
    </source>
</evidence>
<evidence type="ECO:0000256" key="4">
    <source>
        <dbReference type="SAM" id="Phobius"/>
    </source>
</evidence>
<feature type="transmembrane region" description="Helical" evidence="4">
    <location>
        <begin position="300"/>
        <end position="325"/>
    </location>
</feature>
<proteinExistence type="predicted"/>
<dbReference type="InterPro" id="IPR036259">
    <property type="entry name" value="MFS_trans_sf"/>
</dbReference>
<dbReference type="InterPro" id="IPR036388">
    <property type="entry name" value="WH-like_DNA-bd_sf"/>
</dbReference>
<dbReference type="CDD" id="cd06170">
    <property type="entry name" value="LuxR_C_like"/>
    <property type="match status" value="1"/>
</dbReference>
<feature type="transmembrane region" description="Helical" evidence="4">
    <location>
        <begin position="365"/>
        <end position="384"/>
    </location>
</feature>
<gene>
    <name evidence="6" type="ORF">AAA083_12575</name>
</gene>
<dbReference type="PANTHER" id="PTHR44688">
    <property type="entry name" value="DNA-BINDING TRANSCRIPTIONAL ACTIVATOR DEVR_DOSR"/>
    <property type="match status" value="1"/>
</dbReference>
<feature type="domain" description="HTH luxR-type" evidence="5">
    <location>
        <begin position="425"/>
        <end position="490"/>
    </location>
</feature>
<dbReference type="PROSITE" id="PS50043">
    <property type="entry name" value="HTH_LUXR_2"/>
    <property type="match status" value="1"/>
</dbReference>
<evidence type="ECO:0000256" key="2">
    <source>
        <dbReference type="ARBA" id="ARBA00023125"/>
    </source>
</evidence>
<dbReference type="SUPFAM" id="SSF103473">
    <property type="entry name" value="MFS general substrate transporter"/>
    <property type="match status" value="1"/>
</dbReference>
<evidence type="ECO:0000313" key="7">
    <source>
        <dbReference type="Proteomes" id="UP001487305"/>
    </source>
</evidence>
<sequence>MIDSIKQRIASYFESVNDQAPFLGYLGIAFWSAWILSTSGVQDWISPSSGTESTFSAAYVETRVVLIAALIACGILSSSLSRLFEKRWSIPAIAALAVAGDVCLAVSWLVPESGSMLLHAGSLLAGVGAAVLFIKAGILYSALSPWRAMLLFMTSQLVAACLYLIVTVAPTPISTVLFCLLPAFGAITFALVPTKKNPVARPKTAKSFGRTFARLVFMIFAFRFCSNYIKTMLATLQTSEAIELGVVGNILLKMLVALIFVCYAFNASKKVDYGRVCYFLFVGTTIILVVLPLFEDHVPLFYALNGTLSGITGNIAFCIFAYICFQSKSSPLRIFGFGYSAVLLGSLLGYLIGGDVGPLLAEENLSSTPFLVGAYALILLALLVSPPKQLDKLMLPVSYEDAIDLAKRKSEPADAEDRLILRSQSVSQRYGLTEREQEVLVLLARGHGRRYVADHLQVSLNTVRSHSRNIYAKLGIHSHSELMALLESDESSPSNASPTR</sequence>
<dbReference type="Gene3D" id="1.10.10.10">
    <property type="entry name" value="Winged helix-like DNA-binding domain superfamily/Winged helix DNA-binding domain"/>
    <property type="match status" value="1"/>
</dbReference>
<dbReference type="SMART" id="SM00421">
    <property type="entry name" value="HTH_LUXR"/>
    <property type="match status" value="1"/>
</dbReference>
<comment type="caution">
    <text evidence="6">The sequence shown here is derived from an EMBL/GenBank/DDBJ whole genome shotgun (WGS) entry which is preliminary data.</text>
</comment>
<feature type="transmembrane region" description="Helical" evidence="4">
    <location>
        <begin position="57"/>
        <end position="76"/>
    </location>
</feature>
<dbReference type="EMBL" id="JBBNOP010000012">
    <property type="protein sequence ID" value="MEQ3363812.1"/>
    <property type="molecule type" value="Genomic_DNA"/>
</dbReference>
<reference evidence="6 7" key="1">
    <citation type="submission" date="2024-04" db="EMBL/GenBank/DDBJ databases">
        <title>Human intestinal bacterial collection.</title>
        <authorList>
            <person name="Pauvert C."/>
            <person name="Hitch T.C.A."/>
            <person name="Clavel T."/>
        </authorList>
    </citation>
    <scope>NUCLEOTIDE SEQUENCE [LARGE SCALE GENOMIC DNA]</scope>
    <source>
        <strain evidence="6 7">CLA-KB-H42</strain>
    </source>
</reference>
<name>A0ABV1JI93_9ACTN</name>
<dbReference type="Pfam" id="PF00196">
    <property type="entry name" value="GerE"/>
    <property type="match status" value="1"/>
</dbReference>
<protein>
    <submittedName>
        <fullName evidence="6">Helix-turn-helix transcriptional regulator</fullName>
    </submittedName>
</protein>
<keyword evidence="4" id="KW-0472">Membrane</keyword>
<dbReference type="InterPro" id="IPR000792">
    <property type="entry name" value="Tscrpt_reg_LuxR_C"/>
</dbReference>
<feature type="transmembrane region" description="Helical" evidence="4">
    <location>
        <begin position="276"/>
        <end position="294"/>
    </location>
</feature>
<keyword evidence="4" id="KW-1133">Transmembrane helix</keyword>
<keyword evidence="1" id="KW-0805">Transcription regulation</keyword>
<feature type="transmembrane region" description="Helical" evidence="4">
    <location>
        <begin position="172"/>
        <end position="192"/>
    </location>
</feature>
<feature type="transmembrane region" description="Helical" evidence="4">
    <location>
        <begin position="116"/>
        <end position="134"/>
    </location>
</feature>
<feature type="transmembrane region" description="Helical" evidence="4">
    <location>
        <begin position="146"/>
        <end position="166"/>
    </location>
</feature>
<keyword evidence="2" id="KW-0238">DNA-binding</keyword>
<feature type="transmembrane region" description="Helical" evidence="4">
    <location>
        <begin position="88"/>
        <end position="110"/>
    </location>
</feature>
<keyword evidence="4" id="KW-0812">Transmembrane</keyword>
<dbReference type="PANTHER" id="PTHR44688:SF16">
    <property type="entry name" value="DNA-BINDING TRANSCRIPTIONAL ACTIVATOR DEVR_DOSR"/>
    <property type="match status" value="1"/>
</dbReference>
<feature type="transmembrane region" description="Helical" evidence="4">
    <location>
        <begin position="212"/>
        <end position="229"/>
    </location>
</feature>
<accession>A0ABV1JI93</accession>